<evidence type="ECO:0000256" key="2">
    <source>
        <dbReference type="ARBA" id="ARBA00022723"/>
    </source>
</evidence>
<keyword evidence="3" id="KW-0863">Zinc-finger</keyword>
<evidence type="ECO:0000256" key="4">
    <source>
        <dbReference type="ARBA" id="ARBA00022833"/>
    </source>
</evidence>
<evidence type="ECO:0000313" key="9">
    <source>
        <dbReference type="EMBL" id="JAE32718.1"/>
    </source>
</evidence>
<dbReference type="GO" id="GO:0005634">
    <property type="term" value="C:nucleus"/>
    <property type="evidence" value="ECO:0007669"/>
    <property type="project" value="UniProtKB-SubCell"/>
</dbReference>
<dbReference type="GO" id="GO:0046983">
    <property type="term" value="F:protein dimerization activity"/>
    <property type="evidence" value="ECO:0007669"/>
    <property type="project" value="InterPro"/>
</dbReference>
<dbReference type="PANTHER" id="PTHR46481:SF10">
    <property type="entry name" value="ZINC FINGER BED DOMAIN-CONTAINING PROTEIN 39"/>
    <property type="match status" value="1"/>
</dbReference>
<protein>
    <recommendedName>
        <fullName evidence="10">HAT C-terminal dimerisation domain-containing protein</fullName>
    </recommendedName>
</protein>
<dbReference type="SUPFAM" id="SSF53098">
    <property type="entry name" value="Ribonuclease H-like"/>
    <property type="match status" value="1"/>
</dbReference>
<evidence type="ECO:0000256" key="1">
    <source>
        <dbReference type="ARBA" id="ARBA00004123"/>
    </source>
</evidence>
<dbReference type="InterPro" id="IPR025525">
    <property type="entry name" value="hAT-like_transposase_RNase-H"/>
</dbReference>
<keyword evidence="5" id="KW-0238">DNA-binding</keyword>
<dbReference type="InterPro" id="IPR012337">
    <property type="entry name" value="RNaseH-like_sf"/>
</dbReference>
<evidence type="ECO:0008006" key="10">
    <source>
        <dbReference type="Google" id="ProtNLM"/>
    </source>
</evidence>
<feature type="domain" description="hAT-like transposase RNase-H fold" evidence="8">
    <location>
        <begin position="321"/>
        <end position="420"/>
    </location>
</feature>
<keyword evidence="2" id="KW-0479">Metal-binding</keyword>
<accession>A0A0A9HII7</accession>
<evidence type="ECO:0000256" key="3">
    <source>
        <dbReference type="ARBA" id="ARBA00022771"/>
    </source>
</evidence>
<keyword evidence="6" id="KW-0539">Nucleus</keyword>
<keyword evidence="4" id="KW-0862">Zinc</keyword>
<feature type="domain" description="HAT C-terminal dimerisation" evidence="7">
    <location>
        <begin position="467"/>
        <end position="549"/>
    </location>
</feature>
<evidence type="ECO:0000259" key="8">
    <source>
        <dbReference type="Pfam" id="PF14372"/>
    </source>
</evidence>
<dbReference type="InterPro" id="IPR052035">
    <property type="entry name" value="ZnF_BED_domain_contain"/>
</dbReference>
<dbReference type="Pfam" id="PF14372">
    <property type="entry name" value="hAT-like_RNase-H"/>
    <property type="match status" value="1"/>
</dbReference>
<dbReference type="SUPFAM" id="SSF140996">
    <property type="entry name" value="Hermes dimerisation domain"/>
    <property type="match status" value="1"/>
</dbReference>
<dbReference type="GO" id="GO:0003677">
    <property type="term" value="F:DNA binding"/>
    <property type="evidence" value="ECO:0007669"/>
    <property type="project" value="UniProtKB-KW"/>
</dbReference>
<evidence type="ECO:0000256" key="6">
    <source>
        <dbReference type="ARBA" id="ARBA00023242"/>
    </source>
</evidence>
<organism evidence="9">
    <name type="scientific">Arundo donax</name>
    <name type="common">Giant reed</name>
    <name type="synonym">Donax arundinaceus</name>
    <dbReference type="NCBI Taxonomy" id="35708"/>
    <lineage>
        <taxon>Eukaryota</taxon>
        <taxon>Viridiplantae</taxon>
        <taxon>Streptophyta</taxon>
        <taxon>Embryophyta</taxon>
        <taxon>Tracheophyta</taxon>
        <taxon>Spermatophyta</taxon>
        <taxon>Magnoliopsida</taxon>
        <taxon>Liliopsida</taxon>
        <taxon>Poales</taxon>
        <taxon>Poaceae</taxon>
        <taxon>PACMAD clade</taxon>
        <taxon>Arundinoideae</taxon>
        <taxon>Arundineae</taxon>
        <taxon>Arundo</taxon>
    </lineage>
</organism>
<reference evidence="9" key="1">
    <citation type="submission" date="2014-09" db="EMBL/GenBank/DDBJ databases">
        <authorList>
            <person name="Magalhaes I.L.F."/>
            <person name="Oliveira U."/>
            <person name="Santos F.R."/>
            <person name="Vidigal T.H.D.A."/>
            <person name="Brescovit A.D."/>
            <person name="Santos A.J."/>
        </authorList>
    </citation>
    <scope>NUCLEOTIDE SEQUENCE</scope>
    <source>
        <tissue evidence="9">Shoot tissue taken approximately 20 cm above the soil surface</tissue>
    </source>
</reference>
<evidence type="ECO:0000259" key="7">
    <source>
        <dbReference type="Pfam" id="PF05699"/>
    </source>
</evidence>
<dbReference type="PANTHER" id="PTHR46481">
    <property type="entry name" value="ZINC FINGER BED DOMAIN-CONTAINING PROTEIN 4"/>
    <property type="match status" value="1"/>
</dbReference>
<dbReference type="InterPro" id="IPR008906">
    <property type="entry name" value="HATC_C_dom"/>
</dbReference>
<dbReference type="EMBL" id="GBRH01165178">
    <property type="protein sequence ID" value="JAE32718.1"/>
    <property type="molecule type" value="Transcribed_RNA"/>
</dbReference>
<dbReference type="AlphaFoldDB" id="A0A0A9HII7"/>
<comment type="subcellular location">
    <subcellularLocation>
        <location evidence="1">Nucleus</location>
    </subcellularLocation>
</comment>
<dbReference type="Pfam" id="PF05699">
    <property type="entry name" value="Dimer_Tnp_hAT"/>
    <property type="match status" value="1"/>
</dbReference>
<name>A0A0A9HII7_ARUDO</name>
<dbReference type="GO" id="GO:0008270">
    <property type="term" value="F:zinc ion binding"/>
    <property type="evidence" value="ECO:0007669"/>
    <property type="project" value="UniProtKB-KW"/>
</dbReference>
<sequence>MNVMNQLTATVMSPEGVALNEWRFSQHVSREELVRMIVLHELPFSIVDYDGFRRFVSSLNPAFKMVSRRTVTLDCLKAFEEHKQVLRDSFKNATSRISLTMDMWTSNQTLCYMCITSHCIDDDWKMHKIILKFSFMKSPHMGVALFNAILKSIQDWNIEDKLFAITLDNATNNNAMVGLLKDNLLEKQMLLRKGKLLHQRCAAHVLNLICQAGIKILNPIVHKIRESVKYIQGSQSRKQKFEEIVQQLGITCGKHPKIDVATRWNSTYLMVESALEFKRAFESLRLQDAEYTYTPTLEEWEKAHLVSKLLKVFFDATKVISGSLYPTSNLHFHEIWEVKLALENEVSEVDADLFATIQKIKKKFNKYWNLTWLQISIPVLLDPRFKFQFIEFRLQQAFGSQAVSKIALVNKIFLELFKDYSQVNLCNQEATQQVNGVEVVAHASGRYADWDNHLSLNAHSTNEVPSELEAYLAKPLIPCCGKFNILAWWKSNSLEYPTLSRIARDILVVPTSTVAAESAFSTGGRLISDFRCRLTPETMEALVCLQDWMRASGSSKLRMENILAMVVEQADLTE</sequence>
<reference evidence="9" key="2">
    <citation type="journal article" date="2015" name="Data Brief">
        <title>Shoot transcriptome of the giant reed, Arundo donax.</title>
        <authorList>
            <person name="Barrero R.A."/>
            <person name="Guerrero F.D."/>
            <person name="Moolhuijzen P."/>
            <person name="Goolsby J.A."/>
            <person name="Tidwell J."/>
            <person name="Bellgard S.E."/>
            <person name="Bellgard M.I."/>
        </authorList>
    </citation>
    <scope>NUCLEOTIDE SEQUENCE</scope>
    <source>
        <tissue evidence="9">Shoot tissue taken approximately 20 cm above the soil surface</tissue>
    </source>
</reference>
<evidence type="ECO:0000256" key="5">
    <source>
        <dbReference type="ARBA" id="ARBA00023125"/>
    </source>
</evidence>
<proteinExistence type="predicted"/>